<evidence type="ECO:0000313" key="4">
    <source>
        <dbReference type="Proteomes" id="UP000275267"/>
    </source>
</evidence>
<sequence>MRSPVFGAQLYGPMKEAREQCITIEGMQPSVFKVLLHFIYTDSLPDMDDFEAGDRSELMRHIYH</sequence>
<feature type="domain" description="BTB" evidence="2">
    <location>
        <begin position="1"/>
        <end position="47"/>
    </location>
</feature>
<dbReference type="OrthoDB" id="693342at2759"/>
<dbReference type="EMBL" id="PQIB02000014">
    <property type="protein sequence ID" value="RLM70179.1"/>
    <property type="molecule type" value="Genomic_DNA"/>
</dbReference>
<evidence type="ECO:0000259" key="2">
    <source>
        <dbReference type="Pfam" id="PF00651"/>
    </source>
</evidence>
<dbReference type="InterPro" id="IPR000210">
    <property type="entry name" value="BTB/POZ_dom"/>
</dbReference>
<protein>
    <submittedName>
        <fullName evidence="3">BTB/POZ and MATH domain-containing protein 1-like</fullName>
    </submittedName>
</protein>
<dbReference type="PANTHER" id="PTHR26379:SF438">
    <property type="entry name" value="OS08G0128700 PROTEIN"/>
    <property type="match status" value="1"/>
</dbReference>
<accession>A0A3L6Q5K1</accession>
<dbReference type="PANTHER" id="PTHR26379">
    <property type="entry name" value="BTB/POZ AND MATH DOMAIN-CONTAINING PROTEIN 1"/>
    <property type="match status" value="1"/>
</dbReference>
<gene>
    <name evidence="3" type="ORF">C2845_PM17G11020</name>
</gene>
<dbReference type="AlphaFoldDB" id="A0A3L6Q5K1"/>
<evidence type="ECO:0000313" key="3">
    <source>
        <dbReference type="EMBL" id="RLM70179.1"/>
    </source>
</evidence>
<keyword evidence="4" id="KW-1185">Reference proteome</keyword>
<dbReference type="Proteomes" id="UP000275267">
    <property type="component" value="Unassembled WGS sequence"/>
</dbReference>
<comment type="caution">
    <text evidence="3">The sequence shown here is derived from an EMBL/GenBank/DDBJ whole genome shotgun (WGS) entry which is preliminary data.</text>
</comment>
<dbReference type="InterPro" id="IPR045005">
    <property type="entry name" value="BPM1-6"/>
</dbReference>
<name>A0A3L6Q5K1_PANMI</name>
<dbReference type="GO" id="GO:0016567">
    <property type="term" value="P:protein ubiquitination"/>
    <property type="evidence" value="ECO:0007669"/>
    <property type="project" value="InterPro"/>
</dbReference>
<evidence type="ECO:0000256" key="1">
    <source>
        <dbReference type="ARBA" id="ARBA00004906"/>
    </source>
</evidence>
<dbReference type="STRING" id="4540.A0A3L6Q5K1"/>
<dbReference type="Pfam" id="PF00651">
    <property type="entry name" value="BTB"/>
    <property type="match status" value="1"/>
</dbReference>
<organism evidence="3 4">
    <name type="scientific">Panicum miliaceum</name>
    <name type="common">Proso millet</name>
    <name type="synonym">Broomcorn millet</name>
    <dbReference type="NCBI Taxonomy" id="4540"/>
    <lineage>
        <taxon>Eukaryota</taxon>
        <taxon>Viridiplantae</taxon>
        <taxon>Streptophyta</taxon>
        <taxon>Embryophyta</taxon>
        <taxon>Tracheophyta</taxon>
        <taxon>Spermatophyta</taxon>
        <taxon>Magnoliopsida</taxon>
        <taxon>Liliopsida</taxon>
        <taxon>Poales</taxon>
        <taxon>Poaceae</taxon>
        <taxon>PACMAD clade</taxon>
        <taxon>Panicoideae</taxon>
        <taxon>Panicodae</taxon>
        <taxon>Paniceae</taxon>
        <taxon>Panicinae</taxon>
        <taxon>Panicum</taxon>
        <taxon>Panicum sect. Panicum</taxon>
    </lineage>
</organism>
<proteinExistence type="predicted"/>
<dbReference type="Gene3D" id="3.30.710.10">
    <property type="entry name" value="Potassium Channel Kv1.1, Chain A"/>
    <property type="match status" value="1"/>
</dbReference>
<dbReference type="InterPro" id="IPR011333">
    <property type="entry name" value="SKP1/BTB/POZ_sf"/>
</dbReference>
<comment type="pathway">
    <text evidence="1">Protein modification; protein ubiquitination.</text>
</comment>
<reference evidence="4" key="1">
    <citation type="journal article" date="2019" name="Nat. Commun.">
        <title>The genome of broomcorn millet.</title>
        <authorList>
            <person name="Zou C."/>
            <person name="Miki D."/>
            <person name="Li D."/>
            <person name="Tang Q."/>
            <person name="Xiao L."/>
            <person name="Rajput S."/>
            <person name="Deng P."/>
            <person name="Jia W."/>
            <person name="Huang R."/>
            <person name="Zhang M."/>
            <person name="Sun Y."/>
            <person name="Hu J."/>
            <person name="Fu X."/>
            <person name="Schnable P.S."/>
            <person name="Li F."/>
            <person name="Zhang H."/>
            <person name="Feng B."/>
            <person name="Zhu X."/>
            <person name="Liu R."/>
            <person name="Schnable J.C."/>
            <person name="Zhu J.-K."/>
            <person name="Zhang H."/>
        </authorList>
    </citation>
    <scope>NUCLEOTIDE SEQUENCE [LARGE SCALE GENOMIC DNA]</scope>
</reference>
<dbReference type="SUPFAM" id="SSF54695">
    <property type="entry name" value="POZ domain"/>
    <property type="match status" value="1"/>
</dbReference>